<dbReference type="Proteomes" id="UP000325372">
    <property type="component" value="Unassembled WGS sequence"/>
</dbReference>
<keyword evidence="1" id="KW-0812">Transmembrane</keyword>
<reference evidence="2 3" key="1">
    <citation type="submission" date="2019-09" db="EMBL/GenBank/DDBJ databases">
        <title>Wenzhouxiangella sp. Genome sequencing and assembly.</title>
        <authorList>
            <person name="Zhang R."/>
        </authorList>
    </citation>
    <scope>NUCLEOTIDE SEQUENCE [LARGE SCALE GENOMIC DNA]</scope>
    <source>
        <strain evidence="2 3">W260</strain>
    </source>
</reference>
<comment type="caution">
    <text evidence="2">The sequence shown here is derived from an EMBL/GenBank/DDBJ whole genome shotgun (WGS) entry which is preliminary data.</text>
</comment>
<feature type="transmembrane region" description="Helical" evidence="1">
    <location>
        <begin position="174"/>
        <end position="192"/>
    </location>
</feature>
<feature type="transmembrane region" description="Helical" evidence="1">
    <location>
        <begin position="44"/>
        <end position="61"/>
    </location>
</feature>
<dbReference type="RefSeq" id="WP_150863648.1">
    <property type="nucleotide sequence ID" value="NZ_VYXP01000004.1"/>
</dbReference>
<accession>A0A5N0TB08</accession>
<feature type="transmembrane region" description="Helical" evidence="1">
    <location>
        <begin position="97"/>
        <end position="115"/>
    </location>
</feature>
<keyword evidence="1" id="KW-0472">Membrane</keyword>
<protein>
    <submittedName>
        <fullName evidence="2">Uncharacterized protein</fullName>
    </submittedName>
</protein>
<evidence type="ECO:0000256" key="1">
    <source>
        <dbReference type="SAM" id="Phobius"/>
    </source>
</evidence>
<keyword evidence="3" id="KW-1185">Reference proteome</keyword>
<keyword evidence="1" id="KW-1133">Transmembrane helix</keyword>
<feature type="transmembrane region" description="Helical" evidence="1">
    <location>
        <begin position="127"/>
        <end position="149"/>
    </location>
</feature>
<dbReference type="EMBL" id="VYXP01000004">
    <property type="protein sequence ID" value="KAA9131858.1"/>
    <property type="molecule type" value="Genomic_DNA"/>
</dbReference>
<evidence type="ECO:0000313" key="3">
    <source>
        <dbReference type="Proteomes" id="UP000325372"/>
    </source>
</evidence>
<sequence>MTGVGIRYFLYLLSTYFLGEVLILETRLLGPADMYSEWGIVERLHSGMLFLAVIFALISAWRSPTCRELAICLAAMLFMLLLRENDATFELFLPHGVWKYFAAVVAVAVTVYAVPRLKRIMIQANEYVRSAAFGMFATAVIVLAFSRFFGQTTHWKLVMGEQYMRHVKNAAEEGVELLALTLVAMAMLEFLFMSRSMKAVSLTGNQ</sequence>
<name>A0A5N0TB08_9GAMM</name>
<proteinExistence type="predicted"/>
<feature type="transmembrane region" description="Helical" evidence="1">
    <location>
        <begin position="68"/>
        <end position="85"/>
    </location>
</feature>
<organism evidence="2 3">
    <name type="scientific">Marinihelvus fidelis</name>
    <dbReference type="NCBI Taxonomy" id="2613842"/>
    <lineage>
        <taxon>Bacteria</taxon>
        <taxon>Pseudomonadati</taxon>
        <taxon>Pseudomonadota</taxon>
        <taxon>Gammaproteobacteria</taxon>
        <taxon>Chromatiales</taxon>
        <taxon>Wenzhouxiangellaceae</taxon>
        <taxon>Marinihelvus</taxon>
    </lineage>
</organism>
<gene>
    <name evidence="2" type="ORF">F3N42_06675</name>
</gene>
<feature type="transmembrane region" description="Helical" evidence="1">
    <location>
        <begin position="7"/>
        <end position="24"/>
    </location>
</feature>
<dbReference type="AlphaFoldDB" id="A0A5N0TB08"/>
<evidence type="ECO:0000313" key="2">
    <source>
        <dbReference type="EMBL" id="KAA9131858.1"/>
    </source>
</evidence>